<organism evidence="2 3">
    <name type="scientific">Natrinema gari JCM 14663</name>
    <dbReference type="NCBI Taxonomy" id="1230459"/>
    <lineage>
        <taxon>Archaea</taxon>
        <taxon>Methanobacteriati</taxon>
        <taxon>Methanobacteriota</taxon>
        <taxon>Stenosarchaea group</taxon>
        <taxon>Halobacteria</taxon>
        <taxon>Halobacteriales</taxon>
        <taxon>Natrialbaceae</taxon>
        <taxon>Natrinema</taxon>
    </lineage>
</organism>
<gene>
    <name evidence="2" type="ORF">C486_10559</name>
</gene>
<protein>
    <submittedName>
        <fullName evidence="2">Uncharacterized protein</fullName>
    </submittedName>
</protein>
<dbReference type="AlphaFoldDB" id="L9Z177"/>
<evidence type="ECO:0000313" key="2">
    <source>
        <dbReference type="EMBL" id="ELY79437.1"/>
    </source>
</evidence>
<accession>L9Z177</accession>
<feature type="compositionally biased region" description="Basic and acidic residues" evidence="1">
    <location>
        <begin position="82"/>
        <end position="94"/>
    </location>
</feature>
<feature type="region of interest" description="Disordered" evidence="1">
    <location>
        <begin position="1"/>
        <end position="143"/>
    </location>
</feature>
<reference evidence="2 3" key="1">
    <citation type="journal article" date="2014" name="PLoS Genet.">
        <title>Phylogenetically driven sequencing of extremely halophilic archaea reveals strategies for static and dynamic osmo-response.</title>
        <authorList>
            <person name="Becker E.A."/>
            <person name="Seitzer P.M."/>
            <person name="Tritt A."/>
            <person name="Larsen D."/>
            <person name="Krusor M."/>
            <person name="Yao A.I."/>
            <person name="Wu D."/>
            <person name="Madern D."/>
            <person name="Eisen J.A."/>
            <person name="Darling A.E."/>
            <person name="Facciotti M.T."/>
        </authorList>
    </citation>
    <scope>NUCLEOTIDE SEQUENCE [LARGE SCALE GENOMIC DNA]</scope>
    <source>
        <strain evidence="2 3">JCM 14663</strain>
    </source>
</reference>
<name>L9Z177_9EURY</name>
<dbReference type="Proteomes" id="UP000011592">
    <property type="component" value="Unassembled WGS sequence"/>
</dbReference>
<keyword evidence="3" id="KW-1185">Reference proteome</keyword>
<comment type="caution">
    <text evidence="2">The sequence shown here is derived from an EMBL/GenBank/DDBJ whole genome shotgun (WGS) entry which is preliminary data.</text>
</comment>
<evidence type="ECO:0000313" key="3">
    <source>
        <dbReference type="Proteomes" id="UP000011592"/>
    </source>
</evidence>
<dbReference type="EMBL" id="AOIJ01000051">
    <property type="protein sequence ID" value="ELY79437.1"/>
    <property type="molecule type" value="Genomic_DNA"/>
</dbReference>
<evidence type="ECO:0000256" key="1">
    <source>
        <dbReference type="SAM" id="MobiDB-lite"/>
    </source>
</evidence>
<sequence length="143" mass="15887">MRSDQYPTRPPNRRRNVYFGPTGDHSFTGRGQQTVPKRHRTSTTVPNGGTESARRSDRTDEATLSRGSLLARTSTRRVQPVRTRDRCPIDRDRSMTTGHSNRPAGPPDDSRPDRGRSQHVSRGRTRSLGGLCPTPTVPSVAAR</sequence>
<proteinExistence type="predicted"/>
<feature type="compositionally biased region" description="Basic and acidic residues" evidence="1">
    <location>
        <begin position="52"/>
        <end position="63"/>
    </location>
</feature>